<evidence type="ECO:0000256" key="2">
    <source>
        <dbReference type="SAM" id="MobiDB-lite"/>
    </source>
</evidence>
<dbReference type="Gene3D" id="2.60.40.420">
    <property type="entry name" value="Cupredoxins - blue copper proteins"/>
    <property type="match status" value="1"/>
</dbReference>
<evidence type="ECO:0000313" key="4">
    <source>
        <dbReference type="EMBL" id="MED6109051.1"/>
    </source>
</evidence>
<dbReference type="EMBL" id="JASCZI010000124">
    <property type="protein sequence ID" value="MED6109051.1"/>
    <property type="molecule type" value="Genomic_DNA"/>
</dbReference>
<keyword evidence="5" id="KW-1185">Reference proteome</keyword>
<dbReference type="InterPro" id="IPR011706">
    <property type="entry name" value="Cu-oxidase_C"/>
</dbReference>
<proteinExistence type="inferred from homology"/>
<dbReference type="PANTHER" id="PTHR11709:SF311">
    <property type="entry name" value="MONOCOPPER OXIDASE-LIKE PROTEIN SKU5"/>
    <property type="match status" value="1"/>
</dbReference>
<dbReference type="InterPro" id="IPR045087">
    <property type="entry name" value="Cu-oxidase_fam"/>
</dbReference>
<name>A0ABU6QAZ7_9FABA</name>
<reference evidence="4 5" key="1">
    <citation type="journal article" date="2023" name="Plants (Basel)">
        <title>Bridging the Gap: Combining Genomics and Transcriptomics Approaches to Understand Stylosanthes scabra, an Orphan Legume from the Brazilian Caatinga.</title>
        <authorList>
            <person name="Ferreira-Neto J.R.C."/>
            <person name="da Silva M.D."/>
            <person name="Binneck E."/>
            <person name="de Melo N.F."/>
            <person name="da Silva R.H."/>
            <person name="de Melo A.L.T.M."/>
            <person name="Pandolfi V."/>
            <person name="Bustamante F.O."/>
            <person name="Brasileiro-Vidal A.C."/>
            <person name="Benko-Iseppon A.M."/>
        </authorList>
    </citation>
    <scope>NUCLEOTIDE SEQUENCE [LARGE SCALE GENOMIC DNA]</scope>
    <source>
        <tissue evidence="4">Leaves</tissue>
    </source>
</reference>
<gene>
    <name evidence="4" type="ORF">PIB30_116819</name>
</gene>
<protein>
    <recommendedName>
        <fullName evidence="3">Plastocyanin-like domain-containing protein</fullName>
    </recommendedName>
</protein>
<organism evidence="4 5">
    <name type="scientific">Stylosanthes scabra</name>
    <dbReference type="NCBI Taxonomy" id="79078"/>
    <lineage>
        <taxon>Eukaryota</taxon>
        <taxon>Viridiplantae</taxon>
        <taxon>Streptophyta</taxon>
        <taxon>Embryophyta</taxon>
        <taxon>Tracheophyta</taxon>
        <taxon>Spermatophyta</taxon>
        <taxon>Magnoliopsida</taxon>
        <taxon>eudicotyledons</taxon>
        <taxon>Gunneridae</taxon>
        <taxon>Pentapetalae</taxon>
        <taxon>rosids</taxon>
        <taxon>fabids</taxon>
        <taxon>Fabales</taxon>
        <taxon>Fabaceae</taxon>
        <taxon>Papilionoideae</taxon>
        <taxon>50 kb inversion clade</taxon>
        <taxon>dalbergioids sensu lato</taxon>
        <taxon>Dalbergieae</taxon>
        <taxon>Pterocarpus clade</taxon>
        <taxon>Stylosanthes</taxon>
    </lineage>
</organism>
<dbReference type="InterPro" id="IPR008972">
    <property type="entry name" value="Cupredoxin"/>
</dbReference>
<dbReference type="PANTHER" id="PTHR11709">
    <property type="entry name" value="MULTI-COPPER OXIDASE"/>
    <property type="match status" value="1"/>
</dbReference>
<comment type="caution">
    <text evidence="4">The sequence shown here is derived from an EMBL/GenBank/DDBJ whole genome shotgun (WGS) entry which is preliminary data.</text>
</comment>
<feature type="region of interest" description="Disordered" evidence="2">
    <location>
        <begin position="102"/>
        <end position="145"/>
    </location>
</feature>
<evidence type="ECO:0000259" key="3">
    <source>
        <dbReference type="Pfam" id="PF07731"/>
    </source>
</evidence>
<comment type="similarity">
    <text evidence="1">Belongs to the multicopper oxidase family.</text>
</comment>
<sequence length="168" mass="18743">MYKGWTEIVIKNTLQHTIDSWHLDGYSFFLVGVGEGEWRSESRSSYNLYDPVARSTAQVYPGGWSAVYVYPDNPGMWNLRSQKLKNWFLGEELYVRVYDPDSNPAKEKPPPENLLLCGKFQPPSPSPSPSVAPSPSPSSKANTPHTPRSVIDIIISTAICFICIGGLH</sequence>
<dbReference type="Proteomes" id="UP001341840">
    <property type="component" value="Unassembled WGS sequence"/>
</dbReference>
<evidence type="ECO:0000313" key="5">
    <source>
        <dbReference type="Proteomes" id="UP001341840"/>
    </source>
</evidence>
<dbReference type="Pfam" id="PF07731">
    <property type="entry name" value="Cu-oxidase_2"/>
    <property type="match status" value="1"/>
</dbReference>
<feature type="domain" description="Plastocyanin-like" evidence="3">
    <location>
        <begin position="2"/>
        <end position="101"/>
    </location>
</feature>
<dbReference type="SUPFAM" id="SSF49503">
    <property type="entry name" value="Cupredoxins"/>
    <property type="match status" value="1"/>
</dbReference>
<evidence type="ECO:0000256" key="1">
    <source>
        <dbReference type="ARBA" id="ARBA00010609"/>
    </source>
</evidence>
<accession>A0ABU6QAZ7</accession>
<feature type="compositionally biased region" description="Pro residues" evidence="2">
    <location>
        <begin position="122"/>
        <end position="136"/>
    </location>
</feature>